<dbReference type="InterPro" id="IPR027417">
    <property type="entry name" value="P-loop_NTPase"/>
</dbReference>
<protein>
    <recommendedName>
        <fullName evidence="3">Nephrocystin 3-like N-terminal domain-containing protein</fullName>
    </recommendedName>
</protein>
<feature type="domain" description="Nephrocystin 3-like N-terminal" evidence="3">
    <location>
        <begin position="149"/>
        <end position="288"/>
    </location>
</feature>
<accession>A0A8K0W6U7</accession>
<dbReference type="EMBL" id="JAGPXF010000007">
    <property type="protein sequence ID" value="KAH7235704.1"/>
    <property type="molecule type" value="Genomic_DNA"/>
</dbReference>
<name>A0A8K0W6U7_9HYPO</name>
<evidence type="ECO:0000256" key="2">
    <source>
        <dbReference type="SAM" id="MobiDB-lite"/>
    </source>
</evidence>
<dbReference type="Proteomes" id="UP000813427">
    <property type="component" value="Unassembled WGS sequence"/>
</dbReference>
<dbReference type="Pfam" id="PF24883">
    <property type="entry name" value="NPHP3_N"/>
    <property type="match status" value="1"/>
</dbReference>
<dbReference type="InterPro" id="IPR056884">
    <property type="entry name" value="NPHP3-like_N"/>
</dbReference>
<feature type="region of interest" description="Disordered" evidence="2">
    <location>
        <begin position="55"/>
        <end position="75"/>
    </location>
</feature>
<evidence type="ECO:0000313" key="5">
    <source>
        <dbReference type="Proteomes" id="UP000813427"/>
    </source>
</evidence>
<comment type="caution">
    <text evidence="4">The sequence shown here is derived from an EMBL/GenBank/DDBJ whole genome shotgun (WGS) entry which is preliminary data.</text>
</comment>
<dbReference type="Gene3D" id="3.40.50.300">
    <property type="entry name" value="P-loop containing nucleotide triphosphate hydrolases"/>
    <property type="match status" value="1"/>
</dbReference>
<evidence type="ECO:0000259" key="3">
    <source>
        <dbReference type="Pfam" id="PF24883"/>
    </source>
</evidence>
<dbReference type="AlphaFoldDB" id="A0A8K0W6U7"/>
<sequence>MSFAAYQSLGSRSSVQASSKPFYSTVDFSDPSYDMPYFASAEASVPRAQNVQKNAAALQHNTKSLQDPLSKQGTTLKDVKGTTIPRTSHSGNLNQVTQSMLSTNVKPQAQVRRTFSFQVDYAAFLKSLEFPCISEFTIEPKSKFIDDYTWICQDASFVKWKTLKTGLLWLRGSEGSGKTTLMKQVLHTHMEDELDSINLTYLFSPSGSDLPRTRLGLYKALLRQLIPRSPVTFKDMKTRFDKIQSSLPEREQVAWAAQELYDDLVKALPKVLKTHSIYIYVDGINYSEGKQPTSSTAYPAQDPFPRSYIQMDDENGPNLRKYLEEQLSNIDFNTKQLVASKAGPSFISARLIANHIKLFGPMQSSLIQQPSLTPAPISFLLGAYFQDMKKQGNKSLLSLLNWCCLASRPLTSELRVALTLSTVPKIAAVKDITAGEPFTRYSSDENFQS</sequence>
<dbReference type="PANTHER" id="PTHR10039">
    <property type="entry name" value="AMELOGENIN"/>
    <property type="match status" value="1"/>
</dbReference>
<organism evidence="4 5">
    <name type="scientific">Fusarium tricinctum</name>
    <dbReference type="NCBI Taxonomy" id="61284"/>
    <lineage>
        <taxon>Eukaryota</taxon>
        <taxon>Fungi</taxon>
        <taxon>Dikarya</taxon>
        <taxon>Ascomycota</taxon>
        <taxon>Pezizomycotina</taxon>
        <taxon>Sordariomycetes</taxon>
        <taxon>Hypocreomycetidae</taxon>
        <taxon>Hypocreales</taxon>
        <taxon>Nectriaceae</taxon>
        <taxon>Fusarium</taxon>
        <taxon>Fusarium tricinctum species complex</taxon>
    </lineage>
</organism>
<dbReference type="OrthoDB" id="539213at2759"/>
<evidence type="ECO:0000256" key="1">
    <source>
        <dbReference type="ARBA" id="ARBA00022737"/>
    </source>
</evidence>
<dbReference type="PANTHER" id="PTHR10039:SF5">
    <property type="entry name" value="NACHT DOMAIN-CONTAINING PROTEIN"/>
    <property type="match status" value="1"/>
</dbReference>
<keyword evidence="5" id="KW-1185">Reference proteome</keyword>
<gene>
    <name evidence="4" type="ORF">BKA59DRAFT_516227</name>
</gene>
<evidence type="ECO:0000313" key="4">
    <source>
        <dbReference type="EMBL" id="KAH7235704.1"/>
    </source>
</evidence>
<proteinExistence type="predicted"/>
<keyword evidence="1" id="KW-0677">Repeat</keyword>
<reference evidence="4" key="1">
    <citation type="journal article" date="2021" name="Nat. Commun.">
        <title>Genetic determinants of endophytism in the Arabidopsis root mycobiome.</title>
        <authorList>
            <person name="Mesny F."/>
            <person name="Miyauchi S."/>
            <person name="Thiergart T."/>
            <person name="Pickel B."/>
            <person name="Atanasova L."/>
            <person name="Karlsson M."/>
            <person name="Huettel B."/>
            <person name="Barry K.W."/>
            <person name="Haridas S."/>
            <person name="Chen C."/>
            <person name="Bauer D."/>
            <person name="Andreopoulos W."/>
            <person name="Pangilinan J."/>
            <person name="LaButti K."/>
            <person name="Riley R."/>
            <person name="Lipzen A."/>
            <person name="Clum A."/>
            <person name="Drula E."/>
            <person name="Henrissat B."/>
            <person name="Kohler A."/>
            <person name="Grigoriev I.V."/>
            <person name="Martin F.M."/>
            <person name="Hacquard S."/>
        </authorList>
    </citation>
    <scope>NUCLEOTIDE SEQUENCE</scope>
    <source>
        <strain evidence="4">MPI-SDFR-AT-0068</strain>
    </source>
</reference>